<evidence type="ECO:0000313" key="7">
    <source>
        <dbReference type="Proteomes" id="UP000199558"/>
    </source>
</evidence>
<dbReference type="Pfam" id="PF00652">
    <property type="entry name" value="Ricin_B_lectin"/>
    <property type="match status" value="1"/>
</dbReference>
<evidence type="ECO:0000256" key="3">
    <source>
        <dbReference type="ARBA" id="ARBA00023295"/>
    </source>
</evidence>
<feature type="domain" description="GH26" evidence="5">
    <location>
        <begin position="40"/>
        <end position="361"/>
    </location>
</feature>
<dbReference type="GO" id="GO:0016985">
    <property type="term" value="F:mannan endo-1,4-beta-mannosidase activity"/>
    <property type="evidence" value="ECO:0007669"/>
    <property type="project" value="InterPro"/>
</dbReference>
<evidence type="ECO:0000256" key="1">
    <source>
        <dbReference type="ARBA" id="ARBA00007754"/>
    </source>
</evidence>
<evidence type="ECO:0000259" key="5">
    <source>
        <dbReference type="PROSITE" id="PS51764"/>
    </source>
</evidence>
<feature type="active site" description="Proton donor" evidence="4">
    <location>
        <position position="190"/>
    </location>
</feature>
<evidence type="ECO:0000256" key="4">
    <source>
        <dbReference type="PROSITE-ProRule" id="PRU01100"/>
    </source>
</evidence>
<keyword evidence="2 4" id="KW-0378">Hydrolase</keyword>
<dbReference type="InterPro" id="IPR017853">
    <property type="entry name" value="GH"/>
</dbReference>
<dbReference type="InterPro" id="IPR000805">
    <property type="entry name" value="Glyco_hydro_26"/>
</dbReference>
<dbReference type="SUPFAM" id="SSF51445">
    <property type="entry name" value="(Trans)glycosidases"/>
    <property type="match status" value="1"/>
</dbReference>
<dbReference type="PANTHER" id="PTHR40079">
    <property type="entry name" value="MANNAN ENDO-1,4-BETA-MANNOSIDASE E-RELATED"/>
    <property type="match status" value="1"/>
</dbReference>
<dbReference type="Gene3D" id="3.20.20.80">
    <property type="entry name" value="Glycosidases"/>
    <property type="match status" value="1"/>
</dbReference>
<reference evidence="7" key="1">
    <citation type="submission" date="2016-06" db="EMBL/GenBank/DDBJ databases">
        <authorList>
            <person name="Varghese N."/>
            <person name="Submissions Spin"/>
        </authorList>
    </citation>
    <scope>NUCLEOTIDE SEQUENCE [LARGE SCALE GENOMIC DNA]</scope>
    <source>
        <strain evidence="7">DSM 45794</strain>
    </source>
</reference>
<dbReference type="InterPro" id="IPR000772">
    <property type="entry name" value="Ricin_B_lectin"/>
</dbReference>
<protein>
    <submittedName>
        <fullName evidence="6">Ricin-type beta-trefoil lectin domain-containing protein</fullName>
    </submittedName>
</protein>
<evidence type="ECO:0000256" key="2">
    <source>
        <dbReference type="ARBA" id="ARBA00022801"/>
    </source>
</evidence>
<dbReference type="CDD" id="cd23418">
    <property type="entry name" value="beta-trefoil_Ricin_XLN-like"/>
    <property type="match status" value="1"/>
</dbReference>
<accession>A0A1A9B9Y0</accession>
<dbReference type="Gene3D" id="2.80.10.50">
    <property type="match status" value="1"/>
</dbReference>
<organism evidence="6 7">
    <name type="scientific">Micromonospora sediminicola</name>
    <dbReference type="NCBI Taxonomy" id="946078"/>
    <lineage>
        <taxon>Bacteria</taxon>
        <taxon>Bacillati</taxon>
        <taxon>Actinomycetota</taxon>
        <taxon>Actinomycetes</taxon>
        <taxon>Micromonosporales</taxon>
        <taxon>Micromonosporaceae</taxon>
        <taxon>Micromonospora</taxon>
    </lineage>
</organism>
<name>A0A1A9B9Y0_9ACTN</name>
<feature type="active site" description="Nucleophile" evidence="4">
    <location>
        <position position="311"/>
    </location>
</feature>
<proteinExistence type="inferred from homology"/>
<keyword evidence="6" id="KW-0430">Lectin</keyword>
<dbReference type="AlphaFoldDB" id="A0A1A9B9Y0"/>
<dbReference type="GO" id="GO:0030246">
    <property type="term" value="F:carbohydrate binding"/>
    <property type="evidence" value="ECO:0007669"/>
    <property type="project" value="UniProtKB-KW"/>
</dbReference>
<dbReference type="GO" id="GO:0006080">
    <property type="term" value="P:substituted mannan metabolic process"/>
    <property type="evidence" value="ECO:0007669"/>
    <property type="project" value="InterPro"/>
</dbReference>
<dbReference type="STRING" id="946078.GA0070622_2880"/>
<dbReference type="PANTHER" id="PTHR40079:SF4">
    <property type="entry name" value="GH26 DOMAIN-CONTAINING PROTEIN-RELATED"/>
    <property type="match status" value="1"/>
</dbReference>
<dbReference type="Proteomes" id="UP000199558">
    <property type="component" value="Unassembled WGS sequence"/>
</dbReference>
<dbReference type="EMBL" id="FLRH01000003">
    <property type="protein sequence ID" value="SBT65866.1"/>
    <property type="molecule type" value="Genomic_DNA"/>
</dbReference>
<dbReference type="InterPro" id="IPR022790">
    <property type="entry name" value="GH26_dom"/>
</dbReference>
<keyword evidence="3 4" id="KW-0326">Glycosidase</keyword>
<comment type="similarity">
    <text evidence="1 4">Belongs to the glycosyl hydrolase 26 family.</text>
</comment>
<sequence>MRTIRSTGGARRSRTLIRAALALVLATTATVGGLIPAPAASAAVSGRNLPADGKVRLFMGQDSSTLADYKRDVLDADATAPRPGGVTLYTNLLLGGDPPPLAGFYGPANWGSGTVDFPATLAQYPGAALAVGLYLSDASTGCNNQPLRAIIGRPDADVVNLTAAYRQKVDEMITWLKNTGREVFLRIGYEYDGPWNCYNADFYKEAFRFIKGRIDALGASRVATVWQSAGWPIDEHTDHPEWNYVVTAANHFDAWYPGDQYVDWVGLSAFYGATYQRYQWSCRAPNTSPRALQDRALNFARGHGKPVMIAEAAPQGFTTGAKTSSCIFAKNPQPISATALWDTWYADFFGYVNANTDVIRAVAYINTNWDAQTQWQCNGAPAGQPGCANGYWGDSRIQADPTIRSRFLNEIRKSIYVGGTSTTTSTVIRGQGSNRCVDVAGGGTADGTNVILWDCWGGAPQQWRRSGDAFVNPQSGKCLDVRGGGTANGSDVWLWTCIAGSGAQRWVQQSNGTLLNPQSGKCLDADGWGTANGTELIIWTCGANQSNQIWRLG</sequence>
<gene>
    <name evidence="6" type="ORF">GA0070622_2880</name>
</gene>
<dbReference type="InterPro" id="IPR035992">
    <property type="entry name" value="Ricin_B-like_lectins"/>
</dbReference>
<dbReference type="SUPFAM" id="SSF50370">
    <property type="entry name" value="Ricin B-like lectins"/>
    <property type="match status" value="1"/>
</dbReference>
<dbReference type="PROSITE" id="PS51764">
    <property type="entry name" value="GH26"/>
    <property type="match status" value="1"/>
</dbReference>
<evidence type="ECO:0000313" key="6">
    <source>
        <dbReference type="EMBL" id="SBT65866.1"/>
    </source>
</evidence>
<keyword evidence="7" id="KW-1185">Reference proteome</keyword>
<dbReference type="SMART" id="SM00458">
    <property type="entry name" value="RICIN"/>
    <property type="match status" value="1"/>
</dbReference>
<dbReference type="RefSeq" id="WP_245666273.1">
    <property type="nucleotide sequence ID" value="NZ_FLRH01000003.1"/>
</dbReference>
<dbReference type="PROSITE" id="PS50231">
    <property type="entry name" value="RICIN_B_LECTIN"/>
    <property type="match status" value="1"/>
</dbReference>